<keyword evidence="4" id="KW-0812">Transmembrane</keyword>
<dbReference type="InterPro" id="IPR000873">
    <property type="entry name" value="AMP-dep_synth/lig_dom"/>
</dbReference>
<evidence type="ECO:0000256" key="3">
    <source>
        <dbReference type="ARBA" id="ARBA00022598"/>
    </source>
</evidence>
<dbReference type="GO" id="GO:0031177">
    <property type="term" value="F:phosphopantetheine binding"/>
    <property type="evidence" value="ECO:0007669"/>
    <property type="project" value="InterPro"/>
</dbReference>
<feature type="transmembrane region" description="Helical" evidence="4">
    <location>
        <begin position="845"/>
        <end position="866"/>
    </location>
</feature>
<feature type="transmembrane region" description="Helical" evidence="4">
    <location>
        <begin position="886"/>
        <end position="908"/>
    </location>
</feature>
<keyword evidence="2" id="KW-0597">Phosphoprotein</keyword>
<dbReference type="GO" id="GO:0043041">
    <property type="term" value="P:amino acid activation for nonribosomal peptide biosynthetic process"/>
    <property type="evidence" value="ECO:0007669"/>
    <property type="project" value="TreeGrafter"/>
</dbReference>
<dbReference type="NCBIfam" id="TIGR02353">
    <property type="entry name" value="NRPS_term_dom"/>
    <property type="match status" value="1"/>
</dbReference>
<dbReference type="CDD" id="cd05930">
    <property type="entry name" value="A_NRPS"/>
    <property type="match status" value="1"/>
</dbReference>
<dbReference type="InterPro" id="IPR020806">
    <property type="entry name" value="PKS_PP-bd"/>
</dbReference>
<dbReference type="InterPro" id="IPR045851">
    <property type="entry name" value="AMP-bd_C_sf"/>
</dbReference>
<dbReference type="EMBL" id="AZGY01000004">
    <property type="protein sequence ID" value="KZZ99107.1"/>
    <property type="molecule type" value="Genomic_DNA"/>
</dbReference>
<dbReference type="PROSITE" id="PS00455">
    <property type="entry name" value="AMP_BINDING"/>
    <property type="match status" value="1"/>
</dbReference>
<dbReference type="GO" id="GO:0044550">
    <property type="term" value="P:secondary metabolite biosynthetic process"/>
    <property type="evidence" value="ECO:0007669"/>
    <property type="project" value="TreeGrafter"/>
</dbReference>
<dbReference type="STRING" id="1081109.A0A168ESM1"/>
<reference evidence="6 7" key="1">
    <citation type="journal article" date="2016" name="Genome Biol. Evol.">
        <title>Divergent and convergent evolution of fungal pathogenicity.</title>
        <authorList>
            <person name="Shang Y."/>
            <person name="Xiao G."/>
            <person name="Zheng P."/>
            <person name="Cen K."/>
            <person name="Zhan S."/>
            <person name="Wang C."/>
        </authorList>
    </citation>
    <scope>NUCLEOTIDE SEQUENCE [LARGE SCALE GENOMIC DNA]</scope>
    <source>
        <strain evidence="6 7">RCEF 2490</strain>
    </source>
</reference>
<dbReference type="InterPro" id="IPR042099">
    <property type="entry name" value="ANL_N_sf"/>
</dbReference>
<dbReference type="Proteomes" id="UP000078544">
    <property type="component" value="Unassembled WGS sequence"/>
</dbReference>
<protein>
    <submittedName>
        <fullName evidence="6">Non-ribosomal peptide synthetase</fullName>
    </submittedName>
</protein>
<dbReference type="GO" id="GO:0005737">
    <property type="term" value="C:cytoplasm"/>
    <property type="evidence" value="ECO:0007669"/>
    <property type="project" value="TreeGrafter"/>
</dbReference>
<feature type="transmembrane region" description="Helical" evidence="4">
    <location>
        <begin position="920"/>
        <end position="938"/>
    </location>
</feature>
<evidence type="ECO:0000256" key="4">
    <source>
        <dbReference type="SAM" id="Phobius"/>
    </source>
</evidence>
<dbReference type="Gene3D" id="1.10.1200.10">
    <property type="entry name" value="ACP-like"/>
    <property type="match status" value="1"/>
</dbReference>
<feature type="transmembrane region" description="Helical" evidence="4">
    <location>
        <begin position="668"/>
        <end position="689"/>
    </location>
</feature>
<dbReference type="SUPFAM" id="SSF51161">
    <property type="entry name" value="Trimeric LpxA-like enzymes"/>
    <property type="match status" value="3"/>
</dbReference>
<dbReference type="PANTHER" id="PTHR45527:SF1">
    <property type="entry name" value="FATTY ACID SYNTHASE"/>
    <property type="match status" value="1"/>
</dbReference>
<keyword evidence="4" id="KW-0472">Membrane</keyword>
<dbReference type="SMART" id="SM00823">
    <property type="entry name" value="PKS_PP"/>
    <property type="match status" value="1"/>
</dbReference>
<feature type="transmembrane region" description="Helical" evidence="4">
    <location>
        <begin position="1094"/>
        <end position="1114"/>
    </location>
</feature>
<keyword evidence="7" id="KW-1185">Reference proteome</keyword>
<keyword evidence="4" id="KW-1133">Transmembrane helix</keyword>
<dbReference type="GO" id="GO:0016874">
    <property type="term" value="F:ligase activity"/>
    <property type="evidence" value="ECO:0007669"/>
    <property type="project" value="UniProtKB-KW"/>
</dbReference>
<dbReference type="InterPro" id="IPR020845">
    <property type="entry name" value="AMP-binding_CS"/>
</dbReference>
<proteinExistence type="predicted"/>
<keyword evidence="3" id="KW-0436">Ligase</keyword>
<evidence type="ECO:0000256" key="1">
    <source>
        <dbReference type="ARBA" id="ARBA00022450"/>
    </source>
</evidence>
<dbReference type="SUPFAM" id="SSF47336">
    <property type="entry name" value="ACP-like"/>
    <property type="match status" value="1"/>
</dbReference>
<evidence type="ECO:0000259" key="5">
    <source>
        <dbReference type="PROSITE" id="PS50075"/>
    </source>
</evidence>
<dbReference type="InterPro" id="IPR009081">
    <property type="entry name" value="PP-bd_ACP"/>
</dbReference>
<feature type="transmembrane region" description="Helical" evidence="4">
    <location>
        <begin position="944"/>
        <end position="962"/>
    </location>
</feature>
<dbReference type="Pfam" id="PF00501">
    <property type="entry name" value="AMP-binding"/>
    <property type="match status" value="1"/>
</dbReference>
<sequence>MASHHTLSACMGSDLAVYPYQEPGAPRTLVDILRTSVLAHPDALAIDNGRQHLSYTELARCVAAQSQQLRGAGVRVGDRVGVRVSSGSIDLYVGILGILGAGAAYVPVDVDDPDDRAELVWAEANVCAVLTDHGTLTTRESNFVPAPEVDQEQLSPESDAWIIFTSGSTGKPKGVAVSHRSASAFIDAEAQLFLPKGQGLAPGDRVLAGLSVAFDASCEEMWLAWRHGACLVPAPRRLVKAGADLGMFLLEQRISVVSTVPTLAALWPTEALRMLRLLILGGEACSSELASRLAQTVKGPVWNTYGPTEATVVSCAARLTAGETVRIGLPLVGWKLAVVGPDGCPVRWGEVGELLIGGVGTARYLDQDKDRTKFTPYAAFNGERAYRSGDLVRAEPAGLLFVGRDDEQIKLGGRRIELGEIDAALMKLPGVSAAASAVRRSEVGSQVLVGYIVRGHKDKGQGFSHIADRALLRRLLPATLVPMLIVLDDLPVRTSGKVDRKALPWPPPSSAEERDEFGLRVETTLTWLADQWRAVLGTKPSSGSNFFDLGGTSLAAAQLVSQVRKKHPSISVADVYEHPILEAMAAQIDHLSSGDDGEDSESLFTQNRIRQLIQLAVQLTVLFALFTYDCLRWLTTIALSKKLFSLRLAAATWAWQNALPWWLIAVAWVVFITLPGRLLITVLSVRLLTFRVRPGKYRRGGSLHLRLWAAERLVMQSRIAAIAGTPWCWGYAWLLGCEVGTDAHLHSLPPVTGLASFGAGCAIEPEADVAGWWLDGRTLHIGTITIGEGARVGARSTLLPGTVLRPGANVQAGRLVQGTIMGPDIFENPGNAKTQLSSPTLWTHFRYAVSLLLLDFMPIILLAPIWGLTPTVVHDYGDFQQLCLGMLMMTPPGAVLGLLLYSMLIIGLVRLAGLAIRPGLYSWHGTTAWAVWLTHFLLMDSRTVLFAVYASLLTPTWLRLLGARIGRYVESSTVVPLPSLLSVQDGAFLADNVLLSPFELGNGRLRLGTSAIGEKAFVGNSAMVGPNIEVASDALIGVLGITPDSKQMMPGSSWLGSPPISLPRRVDSSVDECLTFKPPLRLILGRALIESCRLLPLICSSMLMTMLSLSLLYMLNSFGIGWAVLAGGGLLSAAGLAACSITTVAKWLITPVISPGKKHPLWSSFVWRNELADTFIQSLAVPWFVRTAYGTPLLSWWMSTLGAKIGRGVWLDSHHLPEAELVQLDDGVTVNRGCVLQTHLFHDRLMRLGKVHLEHGATLGPYAITLPGTTIGSDTTIGPNSLVMRGEHIPASTRWKGNPIRRWAYEEKSLSSGDSSGWDSSSPA</sequence>
<organism evidence="6 7">
    <name type="scientific">Moelleriella libera RCEF 2490</name>
    <dbReference type="NCBI Taxonomy" id="1081109"/>
    <lineage>
        <taxon>Eukaryota</taxon>
        <taxon>Fungi</taxon>
        <taxon>Dikarya</taxon>
        <taxon>Ascomycota</taxon>
        <taxon>Pezizomycotina</taxon>
        <taxon>Sordariomycetes</taxon>
        <taxon>Hypocreomycetidae</taxon>
        <taxon>Hypocreales</taxon>
        <taxon>Clavicipitaceae</taxon>
        <taxon>Moelleriella</taxon>
    </lineage>
</organism>
<gene>
    <name evidence="6" type="ORF">AAL_02658</name>
</gene>
<dbReference type="InterPro" id="IPR012728">
    <property type="entry name" value="Pls/PosA_C"/>
</dbReference>
<dbReference type="InterPro" id="IPR011004">
    <property type="entry name" value="Trimer_LpxA-like_sf"/>
</dbReference>
<comment type="caution">
    <text evidence="6">The sequence shown here is derived from an EMBL/GenBank/DDBJ whole genome shotgun (WGS) entry which is preliminary data.</text>
</comment>
<dbReference type="Gene3D" id="3.30.300.30">
    <property type="match status" value="1"/>
</dbReference>
<evidence type="ECO:0000313" key="7">
    <source>
        <dbReference type="Proteomes" id="UP000078544"/>
    </source>
</evidence>
<evidence type="ECO:0000313" key="6">
    <source>
        <dbReference type="EMBL" id="KZZ99107.1"/>
    </source>
</evidence>
<dbReference type="PANTHER" id="PTHR45527">
    <property type="entry name" value="NONRIBOSOMAL PEPTIDE SYNTHETASE"/>
    <property type="match status" value="1"/>
</dbReference>
<evidence type="ECO:0000256" key="2">
    <source>
        <dbReference type="ARBA" id="ARBA00022553"/>
    </source>
</evidence>
<dbReference type="Gene3D" id="2.160.10.10">
    <property type="entry name" value="Hexapeptide repeat proteins"/>
    <property type="match status" value="2"/>
</dbReference>
<dbReference type="OrthoDB" id="416786at2759"/>
<accession>A0A168ESM1</accession>
<dbReference type="Pfam" id="PF00550">
    <property type="entry name" value="PP-binding"/>
    <property type="match status" value="1"/>
</dbReference>
<keyword evidence="1" id="KW-0596">Phosphopantetheine</keyword>
<feature type="domain" description="Carrier" evidence="5">
    <location>
        <begin position="519"/>
        <end position="592"/>
    </location>
</feature>
<name>A0A168ESM1_9HYPO</name>
<dbReference type="SUPFAM" id="SSF56801">
    <property type="entry name" value="Acetyl-CoA synthetase-like"/>
    <property type="match status" value="1"/>
</dbReference>
<dbReference type="InterPro" id="IPR036736">
    <property type="entry name" value="ACP-like_sf"/>
</dbReference>
<feature type="transmembrane region" description="Helical" evidence="4">
    <location>
        <begin position="1120"/>
        <end position="1149"/>
    </location>
</feature>
<dbReference type="PROSITE" id="PS50075">
    <property type="entry name" value="CARRIER"/>
    <property type="match status" value="1"/>
</dbReference>
<dbReference type="Gene3D" id="3.40.50.12780">
    <property type="entry name" value="N-terminal domain of ligase-like"/>
    <property type="match status" value="1"/>
</dbReference>